<keyword evidence="4" id="KW-1185">Reference proteome</keyword>
<dbReference type="EMBL" id="JAMYBS010000010">
    <property type="protein sequence ID" value="MCO7545273.1"/>
    <property type="molecule type" value="Genomic_DNA"/>
</dbReference>
<reference evidence="3 4" key="1">
    <citation type="submission" date="2018-10" db="EMBL/GenBank/DDBJ databases">
        <title>Pseudomonas sp. GL14 genome.</title>
        <authorList>
            <person name="Peng J."/>
            <person name="Liu Z.-P."/>
        </authorList>
    </citation>
    <scope>NUCLEOTIDE SEQUENCE [LARGE SCALE GENOMIC DNA]</scope>
    <source>
        <strain evidence="3 4">GL14</strain>
    </source>
</reference>
<protein>
    <recommendedName>
        <fullName evidence="6">Proteobacterial sortase system OmpA family protein</fullName>
    </recommendedName>
</protein>
<organism evidence="2 5">
    <name type="scientific">Stutzerimonas nitrititolerans</name>
    <dbReference type="NCBI Taxonomy" id="2482751"/>
    <lineage>
        <taxon>Bacteria</taxon>
        <taxon>Pseudomonadati</taxon>
        <taxon>Pseudomonadota</taxon>
        <taxon>Gammaproteobacteria</taxon>
        <taxon>Pseudomonadales</taxon>
        <taxon>Pseudomonadaceae</taxon>
        <taxon>Stutzerimonas</taxon>
    </lineage>
</organism>
<reference evidence="2" key="2">
    <citation type="submission" date="2022-06" db="EMBL/GenBank/DDBJ databases">
        <title>Detection of beta-lactamases in bacteria of animal origin.</title>
        <authorList>
            <person name="Mlynarcik P."/>
            <person name="Zdarska V."/>
            <person name="Chudobova H."/>
            <person name="Prochazkova P."/>
            <person name="Hricova K."/>
            <person name="Mezerova K."/>
            <person name="Bardon J."/>
            <person name="Dolejska M."/>
            <person name="Sukkar I."/>
            <person name="Kolar M."/>
        </authorList>
    </citation>
    <scope>NUCLEOTIDE SEQUENCE</scope>
    <source>
        <strain evidence="2">S 300-3</strain>
    </source>
</reference>
<keyword evidence="1" id="KW-0732">Signal</keyword>
<evidence type="ECO:0000313" key="4">
    <source>
        <dbReference type="Proteomes" id="UP000269134"/>
    </source>
</evidence>
<sequence>MKKSILFSVMLLANTAVHADEVVSVQKDRAVGGGFGGLSGFMLGAAVGGPIGALVGGGVGYFTGQGVQKAAGLEHNLYVLEDAEGNTSRLRTSAEGFVPGQQVERDGSRLAAVRP</sequence>
<evidence type="ECO:0000313" key="5">
    <source>
        <dbReference type="Proteomes" id="UP001165292"/>
    </source>
</evidence>
<evidence type="ECO:0000256" key="1">
    <source>
        <dbReference type="SAM" id="SignalP"/>
    </source>
</evidence>
<gene>
    <name evidence="3" type="ORF">EA795_06525</name>
    <name evidence="2" type="ORF">NJF43_10980</name>
</gene>
<name>A0AA41WMJ5_9GAMM</name>
<dbReference type="GeneID" id="84608686"/>
<dbReference type="Proteomes" id="UP001165292">
    <property type="component" value="Unassembled WGS sequence"/>
</dbReference>
<comment type="caution">
    <text evidence="2">The sequence shown here is derived from an EMBL/GenBank/DDBJ whole genome shotgun (WGS) entry which is preliminary data.</text>
</comment>
<dbReference type="Proteomes" id="UP000269134">
    <property type="component" value="Unassembled WGS sequence"/>
</dbReference>
<dbReference type="RefSeq" id="WP_014854085.1">
    <property type="nucleotide sequence ID" value="NZ_DALYPK010000001.1"/>
</dbReference>
<accession>A0AA41WMJ5</accession>
<proteinExistence type="predicted"/>
<evidence type="ECO:0008006" key="6">
    <source>
        <dbReference type="Google" id="ProtNLM"/>
    </source>
</evidence>
<feature type="chain" id="PRO_5041251108" description="Proteobacterial sortase system OmpA family protein" evidence="1">
    <location>
        <begin position="20"/>
        <end position="115"/>
    </location>
</feature>
<dbReference type="EMBL" id="RFFL01000004">
    <property type="protein sequence ID" value="RMI01877.1"/>
    <property type="molecule type" value="Genomic_DNA"/>
</dbReference>
<dbReference type="AlphaFoldDB" id="A0AA41WMJ5"/>
<evidence type="ECO:0000313" key="2">
    <source>
        <dbReference type="EMBL" id="MCO7545273.1"/>
    </source>
</evidence>
<feature type="signal peptide" evidence="1">
    <location>
        <begin position="1"/>
        <end position="19"/>
    </location>
</feature>
<evidence type="ECO:0000313" key="3">
    <source>
        <dbReference type="EMBL" id="RMI01877.1"/>
    </source>
</evidence>